<dbReference type="Pfam" id="PF14249">
    <property type="entry name" value="Tocopherol_cycl"/>
    <property type="match status" value="1"/>
</dbReference>
<name>A0A9N9FYR1_9GLOM</name>
<proteinExistence type="predicted"/>
<organism evidence="1 3">
    <name type="scientific">Racocetra fulgida</name>
    <dbReference type="NCBI Taxonomy" id="60492"/>
    <lineage>
        <taxon>Eukaryota</taxon>
        <taxon>Fungi</taxon>
        <taxon>Fungi incertae sedis</taxon>
        <taxon>Mucoromycota</taxon>
        <taxon>Glomeromycotina</taxon>
        <taxon>Glomeromycetes</taxon>
        <taxon>Diversisporales</taxon>
        <taxon>Gigasporaceae</taxon>
        <taxon>Racocetra</taxon>
    </lineage>
</organism>
<evidence type="ECO:0000313" key="1">
    <source>
        <dbReference type="EMBL" id="CAG8565531.1"/>
    </source>
</evidence>
<dbReference type="AlphaFoldDB" id="A0A9N9FYR1"/>
<keyword evidence="3" id="KW-1185">Reference proteome</keyword>
<accession>A0A9N9FYR1</accession>
<comment type="caution">
    <text evidence="1">The sequence shown here is derived from an EMBL/GenBank/DDBJ whole genome shotgun (WGS) entry which is preliminary data.</text>
</comment>
<dbReference type="PANTHER" id="PTHR35309:SF4">
    <property type="entry name" value="TOCOPHEROL CYCLASE"/>
    <property type="match status" value="1"/>
</dbReference>
<dbReference type="EMBL" id="CAJVPZ010005765">
    <property type="protein sequence ID" value="CAG8565589.1"/>
    <property type="molecule type" value="Genomic_DNA"/>
</dbReference>
<dbReference type="PANTHER" id="PTHR35309">
    <property type="match status" value="1"/>
</dbReference>
<evidence type="ECO:0000313" key="3">
    <source>
        <dbReference type="Proteomes" id="UP000789396"/>
    </source>
</evidence>
<dbReference type="OrthoDB" id="2118020at2759"/>
<dbReference type="Proteomes" id="UP000789396">
    <property type="component" value="Unassembled WGS sequence"/>
</dbReference>
<dbReference type="GO" id="GO:0009976">
    <property type="term" value="F:tocopherol cyclase activity"/>
    <property type="evidence" value="ECO:0007669"/>
    <property type="project" value="InterPro"/>
</dbReference>
<feature type="non-terminal residue" evidence="1">
    <location>
        <position position="1"/>
    </location>
</feature>
<dbReference type="EMBL" id="CAJVPZ010005765">
    <property type="protein sequence ID" value="CAG8565531.1"/>
    <property type="molecule type" value="Genomic_DNA"/>
</dbReference>
<protein>
    <submittedName>
        <fullName evidence="1">14477_t:CDS:1</fullName>
    </submittedName>
    <submittedName>
        <fullName evidence="2">14480_t:CDS:1</fullName>
    </submittedName>
</protein>
<dbReference type="InterPro" id="IPR025893">
    <property type="entry name" value="Tocopherol_cyclase"/>
</dbReference>
<sequence length="218" mass="25163">MDFYVKIGNNNFKKSGITLDLPSSRLIKPTDKEYEEYFDFLVNDWINIILNHPNTELQLVASSTMKQNLLKNIVRLQFVSYSIHGHISFDRMVPFPATRISPSVMEFTNEDNKDNSKKIGFENGYGYIEKDWGTNFPQSYIWAQTNNFINDKGSSLLVRIPLRAPVKQSGKMTLRVEESLDAEMSVKLWHKRRSHNEIENVIFHDQSTNAGLEVVGDI</sequence>
<reference evidence="1" key="1">
    <citation type="submission" date="2021-06" db="EMBL/GenBank/DDBJ databases">
        <authorList>
            <person name="Kallberg Y."/>
            <person name="Tangrot J."/>
            <person name="Rosling A."/>
        </authorList>
    </citation>
    <scope>NUCLEOTIDE SEQUENCE</scope>
    <source>
        <strain evidence="1">IN212</strain>
    </source>
</reference>
<gene>
    <name evidence="1" type="ORF">RFULGI_LOCUS5243</name>
    <name evidence="2" type="ORF">RFULGI_LOCUS5246</name>
</gene>
<evidence type="ECO:0000313" key="2">
    <source>
        <dbReference type="EMBL" id="CAG8565589.1"/>
    </source>
</evidence>